<evidence type="ECO:0000256" key="4">
    <source>
        <dbReference type="ARBA" id="ARBA00023136"/>
    </source>
</evidence>
<dbReference type="GO" id="GO:0008137">
    <property type="term" value="F:NADH dehydrogenase (ubiquinone) activity"/>
    <property type="evidence" value="ECO:0007669"/>
    <property type="project" value="InterPro"/>
</dbReference>
<dbReference type="Gene3D" id="1.20.5.2700">
    <property type="match status" value="1"/>
</dbReference>
<accession>A0A381SNL7</accession>
<gene>
    <name evidence="6" type="ORF">METZ01_LOCUS57785</name>
</gene>
<dbReference type="GO" id="GO:0042773">
    <property type="term" value="P:ATP synthesis coupled electron transport"/>
    <property type="evidence" value="ECO:0007669"/>
    <property type="project" value="InterPro"/>
</dbReference>
<evidence type="ECO:0000313" key="6">
    <source>
        <dbReference type="EMBL" id="SVA04931.1"/>
    </source>
</evidence>
<sequence length="175" mass="19813">MTLPLMILAALAVIGGFFGVPHVFHVIPNGIEVYFHDFFAEIPAGHGNVSTEWTLMILSVIFALFAWFMASRLYHSGFEIASGLRSKWEWAYQLSLNKWYVDELYNSLIIQPGRLLSTHLLWGLFDQNVIDRAVNTTGAVARSVGNTIRPLQNGLIQNYALIFTLGTFLILWYMT</sequence>
<keyword evidence="3 5" id="KW-1133">Transmembrane helix</keyword>
<dbReference type="EMBL" id="UINC01003279">
    <property type="protein sequence ID" value="SVA04931.1"/>
    <property type="molecule type" value="Genomic_DNA"/>
</dbReference>
<evidence type="ECO:0000256" key="5">
    <source>
        <dbReference type="SAM" id="Phobius"/>
    </source>
</evidence>
<evidence type="ECO:0000256" key="1">
    <source>
        <dbReference type="ARBA" id="ARBA00004141"/>
    </source>
</evidence>
<reference evidence="6" key="1">
    <citation type="submission" date="2018-05" db="EMBL/GenBank/DDBJ databases">
        <authorList>
            <person name="Lanie J.A."/>
            <person name="Ng W.-L."/>
            <person name="Kazmierczak K.M."/>
            <person name="Andrzejewski T.M."/>
            <person name="Davidsen T.M."/>
            <person name="Wayne K.J."/>
            <person name="Tettelin H."/>
            <person name="Glass J.I."/>
            <person name="Rusch D."/>
            <person name="Podicherti R."/>
            <person name="Tsui H.-C.T."/>
            <person name="Winkler M.E."/>
        </authorList>
    </citation>
    <scope>NUCLEOTIDE SEQUENCE</scope>
</reference>
<dbReference type="GO" id="GO:0016020">
    <property type="term" value="C:membrane"/>
    <property type="evidence" value="ECO:0007669"/>
    <property type="project" value="UniProtKB-SubCell"/>
</dbReference>
<dbReference type="GO" id="GO:0015990">
    <property type="term" value="P:electron transport coupled proton transport"/>
    <property type="evidence" value="ECO:0007669"/>
    <property type="project" value="TreeGrafter"/>
</dbReference>
<keyword evidence="4 5" id="KW-0472">Membrane</keyword>
<dbReference type="PANTHER" id="PTHR42829:SF2">
    <property type="entry name" value="NADH-UBIQUINONE OXIDOREDUCTASE CHAIN 5"/>
    <property type="match status" value="1"/>
</dbReference>
<evidence type="ECO:0000256" key="2">
    <source>
        <dbReference type="ARBA" id="ARBA00022692"/>
    </source>
</evidence>
<name>A0A381SNL7_9ZZZZ</name>
<dbReference type="GO" id="GO:0003954">
    <property type="term" value="F:NADH dehydrogenase activity"/>
    <property type="evidence" value="ECO:0007669"/>
    <property type="project" value="TreeGrafter"/>
</dbReference>
<proteinExistence type="predicted"/>
<feature type="transmembrane region" description="Helical" evidence="5">
    <location>
        <begin position="156"/>
        <end position="174"/>
    </location>
</feature>
<comment type="subcellular location">
    <subcellularLocation>
        <location evidence="1">Membrane</location>
        <topology evidence="1">Multi-pass membrane protein</topology>
    </subcellularLocation>
</comment>
<evidence type="ECO:0008006" key="7">
    <source>
        <dbReference type="Google" id="ProtNLM"/>
    </source>
</evidence>
<dbReference type="AlphaFoldDB" id="A0A381SNL7"/>
<protein>
    <recommendedName>
        <fullName evidence="7">NADH:quinone oxidoreductase/Mrp antiporter membrane subunit domain-containing protein</fullName>
    </recommendedName>
</protein>
<evidence type="ECO:0000256" key="3">
    <source>
        <dbReference type="ARBA" id="ARBA00022989"/>
    </source>
</evidence>
<feature type="transmembrane region" description="Helical" evidence="5">
    <location>
        <begin position="53"/>
        <end position="70"/>
    </location>
</feature>
<keyword evidence="2 5" id="KW-0812">Transmembrane</keyword>
<organism evidence="6">
    <name type="scientific">marine metagenome</name>
    <dbReference type="NCBI Taxonomy" id="408172"/>
    <lineage>
        <taxon>unclassified sequences</taxon>
        <taxon>metagenomes</taxon>
        <taxon>ecological metagenomes</taxon>
    </lineage>
</organism>
<dbReference type="PANTHER" id="PTHR42829">
    <property type="entry name" value="NADH-UBIQUINONE OXIDOREDUCTASE CHAIN 5"/>
    <property type="match status" value="1"/>
</dbReference>
<dbReference type="InterPro" id="IPR003945">
    <property type="entry name" value="NU5C-like"/>
</dbReference>